<evidence type="ECO:0000313" key="3">
    <source>
        <dbReference type="Proteomes" id="UP000243588"/>
    </source>
</evidence>
<evidence type="ECO:0000256" key="1">
    <source>
        <dbReference type="SAM" id="SignalP"/>
    </source>
</evidence>
<dbReference type="Proteomes" id="UP000243588">
    <property type="component" value="Unassembled WGS sequence"/>
</dbReference>
<dbReference type="RefSeq" id="WP_090406105.1">
    <property type="nucleotide sequence ID" value="NZ_FNDQ01000004.1"/>
</dbReference>
<evidence type="ECO:0000313" key="2">
    <source>
        <dbReference type="EMBL" id="SDH44973.1"/>
    </source>
</evidence>
<accession>A0A1G8CIC7</accession>
<dbReference type="EMBL" id="FNDQ01000004">
    <property type="protein sequence ID" value="SDH44973.1"/>
    <property type="molecule type" value="Genomic_DNA"/>
</dbReference>
<keyword evidence="3" id="KW-1185">Reference proteome</keyword>
<gene>
    <name evidence="2" type="ORF">SAMN05421818_10457</name>
</gene>
<dbReference type="STRING" id="702745.SAMN05421818_10457"/>
<feature type="chain" id="PRO_5017245122" description="Tissue inhibitor of metalloproteinase" evidence="1">
    <location>
        <begin position="20"/>
        <end position="191"/>
    </location>
</feature>
<protein>
    <recommendedName>
        <fullName evidence="4">Tissue inhibitor of metalloproteinase</fullName>
    </recommendedName>
</protein>
<proteinExistence type="predicted"/>
<organism evidence="2 3">
    <name type="scientific">Myroides phaeus</name>
    <dbReference type="NCBI Taxonomy" id="702745"/>
    <lineage>
        <taxon>Bacteria</taxon>
        <taxon>Pseudomonadati</taxon>
        <taxon>Bacteroidota</taxon>
        <taxon>Flavobacteriia</taxon>
        <taxon>Flavobacteriales</taxon>
        <taxon>Flavobacteriaceae</taxon>
        <taxon>Myroides</taxon>
    </lineage>
</organism>
<feature type="signal peptide" evidence="1">
    <location>
        <begin position="1"/>
        <end position="19"/>
    </location>
</feature>
<dbReference type="AlphaFoldDB" id="A0A1G8CIC7"/>
<sequence length="191" mass="22270">MKNPLFLILFLCSSVFVHAQKKCTIDYEIVNDSTNVRKTNDVLVYEEIKERGSNTLFFSLIKSDDNHFLHVQLIQKSQDFIPITCVNYRSIISFKLNNGRVLSTYYIGDEKCDTYIYDKENKNNIRILSTSFLLKTEDLQYLKESPIEKVQVRYANQAIPYTIKKELESTQLEVNSQPSAFFIDNIPCLLQ</sequence>
<name>A0A1G8CIC7_9FLAO</name>
<reference evidence="3" key="1">
    <citation type="submission" date="2016-10" db="EMBL/GenBank/DDBJ databases">
        <authorList>
            <person name="Varghese N."/>
            <person name="Submissions S."/>
        </authorList>
    </citation>
    <scope>NUCLEOTIDE SEQUENCE [LARGE SCALE GENOMIC DNA]</scope>
    <source>
        <strain evidence="3">DSM 23313</strain>
    </source>
</reference>
<evidence type="ECO:0008006" key="4">
    <source>
        <dbReference type="Google" id="ProtNLM"/>
    </source>
</evidence>
<keyword evidence="1" id="KW-0732">Signal</keyword>